<dbReference type="Proteomes" id="UP000095780">
    <property type="component" value="Unassembled WGS sequence"/>
</dbReference>
<evidence type="ECO:0000313" key="5">
    <source>
        <dbReference type="Proteomes" id="UP000095621"/>
    </source>
</evidence>
<dbReference type="InterPro" id="IPR039672">
    <property type="entry name" value="MFS_2"/>
</dbReference>
<evidence type="ECO:0000313" key="2">
    <source>
        <dbReference type="EMBL" id="CUQ75539.1"/>
    </source>
</evidence>
<feature type="transmembrane region" description="Helical" evidence="1">
    <location>
        <begin position="194"/>
        <end position="213"/>
    </location>
</feature>
<dbReference type="Gene3D" id="1.20.1250.20">
    <property type="entry name" value="MFS general substrate transporter like domains"/>
    <property type="match status" value="2"/>
</dbReference>
<evidence type="ECO:0000256" key="1">
    <source>
        <dbReference type="SAM" id="Phobius"/>
    </source>
</evidence>
<dbReference type="NCBIfam" id="TIGR00792">
    <property type="entry name" value="gph"/>
    <property type="match status" value="1"/>
</dbReference>
<dbReference type="EMBL" id="CZBV01000008">
    <property type="protein sequence ID" value="CUQ90105.1"/>
    <property type="molecule type" value="Genomic_DNA"/>
</dbReference>
<keyword evidence="1" id="KW-0812">Transmembrane</keyword>
<dbReference type="EMBL" id="CZBU01000001">
    <property type="protein sequence ID" value="CUQ75539.1"/>
    <property type="molecule type" value="Genomic_DNA"/>
</dbReference>
<feature type="transmembrane region" description="Helical" evidence="1">
    <location>
        <begin position="277"/>
        <end position="298"/>
    </location>
</feature>
<feature type="transmembrane region" description="Helical" evidence="1">
    <location>
        <begin position="334"/>
        <end position="358"/>
    </location>
</feature>
<feature type="transmembrane region" description="Helical" evidence="1">
    <location>
        <begin position="88"/>
        <end position="105"/>
    </location>
</feature>
<evidence type="ECO:0000313" key="3">
    <source>
        <dbReference type="EMBL" id="CUQ90105.1"/>
    </source>
</evidence>
<dbReference type="InterPro" id="IPR001927">
    <property type="entry name" value="Na/Gal_symport"/>
</dbReference>
<dbReference type="Proteomes" id="UP000481964">
    <property type="component" value="Unassembled WGS sequence"/>
</dbReference>
<feature type="transmembrane region" description="Helical" evidence="1">
    <location>
        <begin position="387"/>
        <end position="407"/>
    </location>
</feature>
<dbReference type="SUPFAM" id="SSF103473">
    <property type="entry name" value="MFS general substrate transporter"/>
    <property type="match status" value="1"/>
</dbReference>
<evidence type="ECO:0000313" key="7">
    <source>
        <dbReference type="Proteomes" id="UP000481964"/>
    </source>
</evidence>
<keyword evidence="1" id="KW-1133">Transmembrane helix</keyword>
<dbReference type="AlphaFoldDB" id="A0A174ZS77"/>
<dbReference type="GO" id="GO:0005886">
    <property type="term" value="C:plasma membrane"/>
    <property type="evidence" value="ECO:0007669"/>
    <property type="project" value="TreeGrafter"/>
</dbReference>
<feature type="transmembrane region" description="Helical" evidence="1">
    <location>
        <begin position="245"/>
        <end position="265"/>
    </location>
</feature>
<organism evidence="3 6">
    <name type="scientific">Lachnospira eligens</name>
    <dbReference type="NCBI Taxonomy" id="39485"/>
    <lineage>
        <taxon>Bacteria</taxon>
        <taxon>Bacillati</taxon>
        <taxon>Bacillota</taxon>
        <taxon>Clostridia</taxon>
        <taxon>Lachnospirales</taxon>
        <taxon>Lachnospiraceae</taxon>
        <taxon>Lachnospira</taxon>
    </lineage>
</organism>
<dbReference type="OrthoDB" id="9764596at2"/>
<protein>
    <submittedName>
        <fullName evidence="3">Glucuronide carrier protein homolog</fullName>
    </submittedName>
    <submittedName>
        <fullName evidence="4">MFS transporter</fullName>
    </submittedName>
</protein>
<accession>A0A174ZS77</accession>
<dbReference type="CDD" id="cd17332">
    <property type="entry name" value="MFS_MelB_like"/>
    <property type="match status" value="1"/>
</dbReference>
<evidence type="ECO:0000313" key="6">
    <source>
        <dbReference type="Proteomes" id="UP000095780"/>
    </source>
</evidence>
<dbReference type="PANTHER" id="PTHR11328">
    <property type="entry name" value="MAJOR FACILITATOR SUPERFAMILY DOMAIN-CONTAINING PROTEIN"/>
    <property type="match status" value="1"/>
</dbReference>
<reference evidence="5 6" key="1">
    <citation type="submission" date="2015-09" db="EMBL/GenBank/DDBJ databases">
        <authorList>
            <consortium name="Pathogen Informatics"/>
        </authorList>
    </citation>
    <scope>NUCLEOTIDE SEQUENCE [LARGE SCALE GENOMIC DNA]</scope>
    <source>
        <strain evidence="2 5">2789STDY5834875</strain>
        <strain evidence="3 6">2789STDY5834878</strain>
    </source>
</reference>
<proteinExistence type="predicted"/>
<gene>
    <name evidence="3" type="primary">uidB</name>
    <name evidence="2" type="ORF">ERS852490_00569</name>
    <name evidence="3" type="ORF">ERS852492_02598</name>
    <name evidence="4" type="ORF">GKE48_04355</name>
</gene>
<dbReference type="GO" id="GO:0015293">
    <property type="term" value="F:symporter activity"/>
    <property type="evidence" value="ECO:0007669"/>
    <property type="project" value="InterPro"/>
</dbReference>
<dbReference type="GO" id="GO:0008643">
    <property type="term" value="P:carbohydrate transport"/>
    <property type="evidence" value="ECO:0007669"/>
    <property type="project" value="InterPro"/>
</dbReference>
<dbReference type="PANTHER" id="PTHR11328:SF24">
    <property type="entry name" value="MAJOR FACILITATOR SUPERFAMILY (MFS) PROFILE DOMAIN-CONTAINING PROTEIN"/>
    <property type="match status" value="1"/>
</dbReference>
<feature type="transmembrane region" description="Helical" evidence="1">
    <location>
        <begin position="310"/>
        <end position="328"/>
    </location>
</feature>
<dbReference type="GO" id="GO:0006814">
    <property type="term" value="P:sodium ion transport"/>
    <property type="evidence" value="ECO:0007669"/>
    <property type="project" value="InterPro"/>
</dbReference>
<feature type="transmembrane region" description="Helical" evidence="1">
    <location>
        <begin position="117"/>
        <end position="140"/>
    </location>
</feature>
<feature type="transmembrane region" description="Helical" evidence="1">
    <location>
        <begin position="161"/>
        <end position="182"/>
    </location>
</feature>
<dbReference type="Pfam" id="PF13347">
    <property type="entry name" value="MFS_2"/>
    <property type="match status" value="1"/>
</dbReference>
<dbReference type="RefSeq" id="WP_022098883.1">
    <property type="nucleotide sequence ID" value="NZ_CABIXW010000008.1"/>
</dbReference>
<evidence type="ECO:0000313" key="4">
    <source>
        <dbReference type="EMBL" id="MSC56687.1"/>
    </source>
</evidence>
<dbReference type="EMBL" id="WKRD01000003">
    <property type="protein sequence ID" value="MSC56687.1"/>
    <property type="molecule type" value="Genomic_DNA"/>
</dbReference>
<dbReference type="InterPro" id="IPR036259">
    <property type="entry name" value="MFS_trans_sf"/>
</dbReference>
<reference evidence="4 7" key="2">
    <citation type="journal article" date="2019" name="Nat. Med.">
        <title>A library of human gut bacterial isolates paired with longitudinal multiomics data enables mechanistic microbiome research.</title>
        <authorList>
            <person name="Poyet M."/>
            <person name="Groussin M."/>
            <person name="Gibbons S.M."/>
            <person name="Avila-Pacheco J."/>
            <person name="Jiang X."/>
            <person name="Kearney S.M."/>
            <person name="Perrotta A.R."/>
            <person name="Berdy B."/>
            <person name="Zhao S."/>
            <person name="Lieberman T.D."/>
            <person name="Swanson P.K."/>
            <person name="Smith M."/>
            <person name="Roesemann S."/>
            <person name="Alexander J.E."/>
            <person name="Rich S.A."/>
            <person name="Livny J."/>
            <person name="Vlamakis H."/>
            <person name="Clish C."/>
            <person name="Bullock K."/>
            <person name="Deik A."/>
            <person name="Scott J."/>
            <person name="Pierce K.A."/>
            <person name="Xavier R.J."/>
            <person name="Alm E.J."/>
        </authorList>
    </citation>
    <scope>NUCLEOTIDE SEQUENCE [LARGE SCALE GENOMIC DNA]</scope>
    <source>
        <strain evidence="4 7">BIOML-A1</strain>
    </source>
</reference>
<feature type="transmembrane region" description="Helical" evidence="1">
    <location>
        <begin position="419"/>
        <end position="442"/>
    </location>
</feature>
<name>A0A174ZS77_9FIRM</name>
<dbReference type="Proteomes" id="UP000095621">
    <property type="component" value="Unassembled WGS sequence"/>
</dbReference>
<keyword evidence="1" id="KW-0472">Membrane</keyword>
<sequence length="466" mass="51213">MTDNNGKVRPFGIKDKLGYMFGDFGNDFTFLLSAMFLLKFYTDVMGVSAALVGLMMMAARFVDAITDVTMGQIVDRSRPGKKGKFAPWLRRMCGPVALASFLMYATWFKDMPMGFKIFWMFFTYLLWGSICYTGINIPYGSMASAISDNPTDRTSLSNWRTIGATLAQTAIGVVLPLVVYYTDEAGNSVLSGQKMMLGALVCSIGAVICYMLCYKMTTERVKVGQNTQKFSFGELIKELAHNRSLIGIIVCALVFLLAQLSLSNMNAYIYPNYFGNIKAMSIASLSGTIVILLLSTFITKLASKIGKKELSVIGCIISAASFITLFIIHTHNVWIWIALIIIATIGTSMFNMVIWAMITDVIDESEVQNGVRQDGTIYSVYSFARKLGQACSSGLAGVLLSIVGYTTATAFDPKVIDGIYNVTCLMPAAGMTLLLLALIFLYPLNKKRVEANAAKLREIRAAKEQQ</sequence>